<organism evidence="5 6">
    <name type="scientific">Thermomonas brevis</name>
    <dbReference type="NCBI Taxonomy" id="215691"/>
    <lineage>
        <taxon>Bacteria</taxon>
        <taxon>Pseudomonadati</taxon>
        <taxon>Pseudomonadota</taxon>
        <taxon>Gammaproteobacteria</taxon>
        <taxon>Lysobacterales</taxon>
        <taxon>Lysobacteraceae</taxon>
        <taxon>Thermomonas</taxon>
    </lineage>
</organism>
<dbReference type="GO" id="GO:0046872">
    <property type="term" value="F:metal ion binding"/>
    <property type="evidence" value="ECO:0007669"/>
    <property type="project" value="InterPro"/>
</dbReference>
<dbReference type="InterPro" id="IPR050361">
    <property type="entry name" value="MPP/UQCRC_Complex"/>
</dbReference>
<dbReference type="EMBL" id="CP060711">
    <property type="protein sequence ID" value="QNN46150.1"/>
    <property type="molecule type" value="Genomic_DNA"/>
</dbReference>
<dbReference type="InterPro" id="IPR011765">
    <property type="entry name" value="Pept_M16_N"/>
</dbReference>
<dbReference type="Pfam" id="PF00675">
    <property type="entry name" value="Peptidase_M16"/>
    <property type="match status" value="1"/>
</dbReference>
<protein>
    <submittedName>
        <fullName evidence="5">Insulinase family protein</fullName>
    </submittedName>
</protein>
<dbReference type="PANTHER" id="PTHR11851">
    <property type="entry name" value="METALLOPROTEASE"/>
    <property type="match status" value="1"/>
</dbReference>
<dbReference type="Proteomes" id="UP000515977">
    <property type="component" value="Chromosome"/>
</dbReference>
<evidence type="ECO:0000256" key="2">
    <source>
        <dbReference type="SAM" id="SignalP"/>
    </source>
</evidence>
<feature type="signal peptide" evidence="2">
    <location>
        <begin position="1"/>
        <end position="20"/>
    </location>
</feature>
<dbReference type="InterPro" id="IPR007863">
    <property type="entry name" value="Peptidase_M16_C"/>
</dbReference>
<dbReference type="KEGG" id="tbv:H9L17_13345"/>
<evidence type="ECO:0000259" key="4">
    <source>
        <dbReference type="Pfam" id="PF05193"/>
    </source>
</evidence>
<name>A0A7G9QS25_9GAMM</name>
<evidence type="ECO:0000256" key="1">
    <source>
        <dbReference type="ARBA" id="ARBA00007261"/>
    </source>
</evidence>
<evidence type="ECO:0000313" key="6">
    <source>
        <dbReference type="Proteomes" id="UP000515977"/>
    </source>
</evidence>
<reference evidence="5 6" key="1">
    <citation type="submission" date="2020-08" db="EMBL/GenBank/DDBJ databases">
        <title>Genome sequence of Thermomonas brevis KACC 16975T.</title>
        <authorList>
            <person name="Hyun D.-W."/>
            <person name="Bae J.-W."/>
        </authorList>
    </citation>
    <scope>NUCLEOTIDE SEQUENCE [LARGE SCALE GENOMIC DNA]</scope>
    <source>
        <strain evidence="5 6">KACC 16975</strain>
    </source>
</reference>
<dbReference type="RefSeq" id="WP_187569912.1">
    <property type="nucleotide sequence ID" value="NZ_CP060711.1"/>
</dbReference>
<feature type="domain" description="Peptidase M16 N-terminal" evidence="3">
    <location>
        <begin position="66"/>
        <end position="193"/>
    </location>
</feature>
<dbReference type="Gene3D" id="3.30.830.10">
    <property type="entry name" value="Metalloenzyme, LuxS/M16 peptidase-like"/>
    <property type="match status" value="2"/>
</dbReference>
<keyword evidence="2" id="KW-0732">Signal</keyword>
<keyword evidence="6" id="KW-1185">Reference proteome</keyword>
<dbReference type="Pfam" id="PF05193">
    <property type="entry name" value="Peptidase_M16_C"/>
    <property type="match status" value="1"/>
</dbReference>
<dbReference type="InterPro" id="IPR011249">
    <property type="entry name" value="Metalloenz_LuxS/M16"/>
</dbReference>
<feature type="chain" id="PRO_5029007903" evidence="2">
    <location>
        <begin position="21"/>
        <end position="466"/>
    </location>
</feature>
<feature type="domain" description="Peptidase M16 C-terminal" evidence="4">
    <location>
        <begin position="204"/>
        <end position="379"/>
    </location>
</feature>
<evidence type="ECO:0000259" key="3">
    <source>
        <dbReference type="Pfam" id="PF00675"/>
    </source>
</evidence>
<dbReference type="PANTHER" id="PTHR11851:SF49">
    <property type="entry name" value="MITOCHONDRIAL-PROCESSING PEPTIDASE SUBUNIT ALPHA"/>
    <property type="match status" value="1"/>
</dbReference>
<dbReference type="SUPFAM" id="SSF63411">
    <property type="entry name" value="LuxS/MPP-like metallohydrolase"/>
    <property type="match status" value="2"/>
</dbReference>
<accession>A0A7G9QS25</accession>
<sequence>MRLLPLACALALGLSSAASAAAPASPPAAKVPGSEAIASKTLANGLKIVVWPDHDIPNANYYTFYKVGSRNEHAGITGLAHFFEHMMFNGTTRRKPGEFDRTMEAAGGSNNASTSNDLTIYTDWFPSSALETIFDLEGDRMANLAFVPEVVESERGVVYSERRSSVDNDSMGTLMEQMQATAYVAHPYQIPTIGWPSDIEHWKSDDLKQFFKTYYAPNNAVLVVAGDVEPAQVFAMADKYLAALPRQPEPTPITTVEPEQLGERRLVVERADAQSPIVAYAFHSGIGAGSKDYPTLELLTTILAEGESSRLNQRLVEKEQAAVEAGAFAEAGFDPGLLWVYAMLPPGGDMAKAETLLDDELAKIARDGVTAAELDKARNLKLSEFWRGMATINGKARALGTAEVFEGDYRKAFDEPAAFETVTAAQVQALAAKILRTQNRTTGLLKPVAAPAANKAPAANNKEGAR</sequence>
<comment type="similarity">
    <text evidence="1">Belongs to the peptidase M16 family.</text>
</comment>
<gene>
    <name evidence="5" type="ORF">H9L17_13345</name>
</gene>
<proteinExistence type="inferred from homology"/>
<evidence type="ECO:0000313" key="5">
    <source>
        <dbReference type="EMBL" id="QNN46150.1"/>
    </source>
</evidence>
<dbReference type="AlphaFoldDB" id="A0A7G9QS25"/>